<sequence>MVGVNMEALIHVKREHRAGNESLSYQERLEFERTFWIGSTILCEPPFWNKQLRIISPEKIHPSGGVRCYIDSASLLHFESIRKNIVLQGRLPILLSNLRNQAQEMTGCECSLEFMVNVKIMHLFQGHFR</sequence>
<dbReference type="EMBL" id="CM042888">
    <property type="protein sequence ID" value="KAI4324910.1"/>
    <property type="molecule type" value="Genomic_DNA"/>
</dbReference>
<organism evidence="1 2">
    <name type="scientific">Melastoma candidum</name>
    <dbReference type="NCBI Taxonomy" id="119954"/>
    <lineage>
        <taxon>Eukaryota</taxon>
        <taxon>Viridiplantae</taxon>
        <taxon>Streptophyta</taxon>
        <taxon>Embryophyta</taxon>
        <taxon>Tracheophyta</taxon>
        <taxon>Spermatophyta</taxon>
        <taxon>Magnoliopsida</taxon>
        <taxon>eudicotyledons</taxon>
        <taxon>Gunneridae</taxon>
        <taxon>Pentapetalae</taxon>
        <taxon>rosids</taxon>
        <taxon>malvids</taxon>
        <taxon>Myrtales</taxon>
        <taxon>Melastomataceae</taxon>
        <taxon>Melastomatoideae</taxon>
        <taxon>Melastomateae</taxon>
        <taxon>Melastoma</taxon>
    </lineage>
</organism>
<accession>A0ACB9ML57</accession>
<evidence type="ECO:0000313" key="2">
    <source>
        <dbReference type="Proteomes" id="UP001057402"/>
    </source>
</evidence>
<protein>
    <submittedName>
        <fullName evidence="1">Uncharacterized protein</fullName>
    </submittedName>
</protein>
<comment type="caution">
    <text evidence="1">The sequence shown here is derived from an EMBL/GenBank/DDBJ whole genome shotgun (WGS) entry which is preliminary data.</text>
</comment>
<evidence type="ECO:0000313" key="1">
    <source>
        <dbReference type="EMBL" id="KAI4324910.1"/>
    </source>
</evidence>
<dbReference type="Proteomes" id="UP001057402">
    <property type="component" value="Chromosome 9"/>
</dbReference>
<proteinExistence type="predicted"/>
<name>A0ACB9ML57_9MYRT</name>
<keyword evidence="2" id="KW-1185">Reference proteome</keyword>
<gene>
    <name evidence="1" type="ORF">MLD38_030352</name>
</gene>
<reference evidence="2" key="1">
    <citation type="journal article" date="2023" name="Front. Plant Sci.">
        <title>Chromosomal-level genome assembly of Melastoma candidum provides insights into trichome evolution.</title>
        <authorList>
            <person name="Zhong Y."/>
            <person name="Wu W."/>
            <person name="Sun C."/>
            <person name="Zou P."/>
            <person name="Liu Y."/>
            <person name="Dai S."/>
            <person name="Zhou R."/>
        </authorList>
    </citation>
    <scope>NUCLEOTIDE SEQUENCE [LARGE SCALE GENOMIC DNA]</scope>
</reference>